<dbReference type="SUPFAM" id="SSF55797">
    <property type="entry name" value="PR-1-like"/>
    <property type="match status" value="1"/>
</dbReference>
<dbReference type="Pfam" id="PF00188">
    <property type="entry name" value="CAP"/>
    <property type="match status" value="1"/>
</dbReference>
<dbReference type="EMBL" id="BORQ01000007">
    <property type="protein sequence ID" value="GIO33916.1"/>
    <property type="molecule type" value="Genomic_DNA"/>
</dbReference>
<dbReference type="Pfam" id="PF00395">
    <property type="entry name" value="SLH"/>
    <property type="match status" value="1"/>
</dbReference>
<dbReference type="PANTHER" id="PTHR31157">
    <property type="entry name" value="SCP DOMAIN-CONTAINING PROTEIN"/>
    <property type="match status" value="1"/>
</dbReference>
<dbReference type="Gene3D" id="2.60.40.1080">
    <property type="match status" value="1"/>
</dbReference>
<evidence type="ECO:0000259" key="2">
    <source>
        <dbReference type="PROSITE" id="PS51272"/>
    </source>
</evidence>
<feature type="domain" description="SLH" evidence="2">
    <location>
        <begin position="419"/>
        <end position="482"/>
    </location>
</feature>
<dbReference type="PROSITE" id="PS51272">
    <property type="entry name" value="SLH"/>
    <property type="match status" value="1"/>
</dbReference>
<keyword evidence="4" id="KW-1185">Reference proteome</keyword>
<dbReference type="Proteomes" id="UP000679779">
    <property type="component" value="Unassembled WGS sequence"/>
</dbReference>
<evidence type="ECO:0000256" key="1">
    <source>
        <dbReference type="SAM" id="MobiDB-lite"/>
    </source>
</evidence>
<comment type="caution">
    <text evidence="3">The sequence shown here is derived from an EMBL/GenBank/DDBJ whole genome shotgun (WGS) entry which is preliminary data.</text>
</comment>
<reference evidence="3" key="1">
    <citation type="submission" date="2021-03" db="EMBL/GenBank/DDBJ databases">
        <title>Antimicrobial resistance genes in bacteria isolated from Japanese honey, and their potential for conferring macrolide and lincosamide resistance in the American foulbrood pathogen Paenibacillus larvae.</title>
        <authorList>
            <person name="Okamoto M."/>
            <person name="Kumagai M."/>
            <person name="Kanamori H."/>
            <person name="Takamatsu D."/>
        </authorList>
    </citation>
    <scope>NUCLEOTIDE SEQUENCE</scope>
    <source>
        <strain evidence="3">J2TS6</strain>
    </source>
</reference>
<evidence type="ECO:0000313" key="3">
    <source>
        <dbReference type="EMBL" id="GIO33916.1"/>
    </source>
</evidence>
<gene>
    <name evidence="3" type="ORF">J2TS6_50570</name>
</gene>
<dbReference type="InterPro" id="IPR001119">
    <property type="entry name" value="SLH_dom"/>
</dbReference>
<dbReference type="InterPro" id="IPR035940">
    <property type="entry name" value="CAP_sf"/>
</dbReference>
<dbReference type="RefSeq" id="WP_236575755.1">
    <property type="nucleotide sequence ID" value="NZ_BORQ01000007.1"/>
</dbReference>
<proteinExistence type="predicted"/>
<sequence length="707" mass="76882">MNMKKSGRRSLRDKGAPKRIAQQGTHAAIGTFRKWAVVPFVAAGLLLGTWAAETPAFAAQVQADGTDQDQREALAYLNDVRAKAGLQPLQLSGMISKAARLHAAYYNENHDKKQESAHNETKGMPGFTGATVTDRLKAAGWTYGSKGYSTGEVMHYRQASSKQAVDGWLDTAYHRKIILSPKYREAGFGLADGTAVADFAGFSEPAPIQGGISVYPYDGMKNVGVGFYGLESPNPLNQFNVQHSGYIISATTEGDMDWHDAKITDESGGDVPYYEELYGGDTLFLFPKQVLKGYHTYKVSLSYQMKGSSGKLQKTWSFTTGKGHQLVSVQSQYPELVLNEGGELQISAQGQYDDGVTEPVQSGIGYASSDPKGLAVSPDGLLKGIKPGNYTVTLSLGSIQNRIKVQVLPKLKQKEYPGTNPATMKDIAGHRSQSAIEWALRSGVMSGADGNSFRPDAAVTEAGFWSALLHMYRIDDAAYAPAKKAHGTDGAYQIAKERNIPLAGIANVAAREQSMTRQKAAEIIAAIDGVNYANTYAVWYVMGMGYAQGVTDSSLEGFQSETLLTRGETAKLLQYLQPKLKELRGRPASPTPVSELPPLPAREVYEKPARLENLMFVADFHADRTLSLEGKFASHAGETLKIMVQTGGTKPKQIEDLQVTLNKEGVFRLDSAGPYNEDALNLYLVTPEAYYWIDVAAGRFNVSQYQP</sequence>
<feature type="region of interest" description="Disordered" evidence="1">
    <location>
        <begin position="1"/>
        <end position="22"/>
    </location>
</feature>
<name>A0A919XKK1_9BACL</name>
<organism evidence="3 4">
    <name type="scientific">Paenibacillus albilobatus</name>
    <dbReference type="NCBI Taxonomy" id="2716884"/>
    <lineage>
        <taxon>Bacteria</taxon>
        <taxon>Bacillati</taxon>
        <taxon>Bacillota</taxon>
        <taxon>Bacilli</taxon>
        <taxon>Bacillales</taxon>
        <taxon>Paenibacillaceae</taxon>
        <taxon>Paenibacillus</taxon>
    </lineage>
</organism>
<evidence type="ECO:0000313" key="4">
    <source>
        <dbReference type="Proteomes" id="UP000679779"/>
    </source>
</evidence>
<accession>A0A919XKK1</accession>
<dbReference type="InterPro" id="IPR014044">
    <property type="entry name" value="CAP_dom"/>
</dbReference>
<dbReference type="PANTHER" id="PTHR31157:SF1">
    <property type="entry name" value="SCP DOMAIN-CONTAINING PROTEIN"/>
    <property type="match status" value="1"/>
</dbReference>
<protein>
    <recommendedName>
        <fullName evidence="2">SLH domain-containing protein</fullName>
    </recommendedName>
</protein>
<dbReference type="AlphaFoldDB" id="A0A919XKK1"/>
<dbReference type="Gene3D" id="3.40.33.10">
    <property type="entry name" value="CAP"/>
    <property type="match status" value="1"/>
</dbReference>
<dbReference type="CDD" id="cd05379">
    <property type="entry name" value="CAP_bacterial"/>
    <property type="match status" value="1"/>
</dbReference>